<reference evidence="2 3" key="1">
    <citation type="submission" date="2017-04" db="EMBL/GenBank/DDBJ databases">
        <authorList>
            <person name="Afonso C.L."/>
            <person name="Miller P.J."/>
            <person name="Scott M.A."/>
            <person name="Spackman E."/>
            <person name="Goraichik I."/>
            <person name="Dimitrov K.M."/>
            <person name="Suarez D.L."/>
            <person name="Swayne D.E."/>
        </authorList>
    </citation>
    <scope>NUCLEOTIDE SEQUENCE [LARGE SCALE GENOMIC DNA]</scope>
    <source>
        <strain evidence="2 3">DSM 43828</strain>
    </source>
</reference>
<proteinExistence type="predicted"/>
<dbReference type="Proteomes" id="UP000192674">
    <property type="component" value="Unassembled WGS sequence"/>
</dbReference>
<protein>
    <submittedName>
        <fullName evidence="2">Alpha/beta hydrolase family protein</fullName>
    </submittedName>
</protein>
<evidence type="ECO:0000313" key="2">
    <source>
        <dbReference type="EMBL" id="SMD07031.1"/>
    </source>
</evidence>
<dbReference type="InterPro" id="IPR001375">
    <property type="entry name" value="Peptidase_S9_cat"/>
</dbReference>
<name>A0A1Y5XN14_KIBAR</name>
<accession>A0A1Y5XN14</accession>
<dbReference type="RefSeq" id="WP_084428518.1">
    <property type="nucleotide sequence ID" value="NZ_FWXV01000003.1"/>
</dbReference>
<organism evidence="2 3">
    <name type="scientific">Kibdelosporangium aridum</name>
    <dbReference type="NCBI Taxonomy" id="2030"/>
    <lineage>
        <taxon>Bacteria</taxon>
        <taxon>Bacillati</taxon>
        <taxon>Actinomycetota</taxon>
        <taxon>Actinomycetes</taxon>
        <taxon>Pseudonocardiales</taxon>
        <taxon>Pseudonocardiaceae</taxon>
        <taxon>Kibdelosporangium</taxon>
    </lineage>
</organism>
<evidence type="ECO:0000313" key="3">
    <source>
        <dbReference type="Proteomes" id="UP000192674"/>
    </source>
</evidence>
<dbReference type="Pfam" id="PF00326">
    <property type="entry name" value="Peptidase_S9"/>
    <property type="match status" value="1"/>
</dbReference>
<keyword evidence="3" id="KW-1185">Reference proteome</keyword>
<dbReference type="SUPFAM" id="SSF53474">
    <property type="entry name" value="alpha/beta-Hydrolases"/>
    <property type="match status" value="1"/>
</dbReference>
<dbReference type="GO" id="GO:0008236">
    <property type="term" value="F:serine-type peptidase activity"/>
    <property type="evidence" value="ECO:0007669"/>
    <property type="project" value="InterPro"/>
</dbReference>
<gene>
    <name evidence="2" type="ORF">SAMN05661093_04168</name>
</gene>
<sequence>MSDSLGTITGIAAGVPFVALKPAGVDGPAPLVVTWHLMDAPNTEVAMAEALPMNDLPAWRVYFGLPMSGRRALPGGDEEFFALSAQDAVLNVFGPVAKQAADEFPAAVAELRQQLSISDGPVYVAGGSAGSMVAYEVIARGEVPIAAGAVVSPVTQLTPVVAANERRFEMTYNWSAQSREVAEYYDFVRRAGEIDVPLLIVVGSDDDIAFREPAALGHKEIAGSELVTIPGMQHEVVADAAKRVDAEFTRWFKQYIQG</sequence>
<dbReference type="GO" id="GO:0006508">
    <property type="term" value="P:proteolysis"/>
    <property type="evidence" value="ECO:0007669"/>
    <property type="project" value="InterPro"/>
</dbReference>
<evidence type="ECO:0000259" key="1">
    <source>
        <dbReference type="Pfam" id="PF00326"/>
    </source>
</evidence>
<feature type="domain" description="Peptidase S9 prolyl oligopeptidase catalytic" evidence="1">
    <location>
        <begin position="99"/>
        <end position="257"/>
    </location>
</feature>
<dbReference type="InterPro" id="IPR029058">
    <property type="entry name" value="AB_hydrolase_fold"/>
</dbReference>
<dbReference type="AlphaFoldDB" id="A0A1Y5XN14"/>
<keyword evidence="2" id="KW-0378">Hydrolase</keyword>
<dbReference type="EMBL" id="FWXV01000003">
    <property type="protein sequence ID" value="SMD07031.1"/>
    <property type="molecule type" value="Genomic_DNA"/>
</dbReference>
<dbReference type="Gene3D" id="3.40.50.1820">
    <property type="entry name" value="alpha/beta hydrolase"/>
    <property type="match status" value="1"/>
</dbReference>